<protein>
    <submittedName>
        <fullName evidence="2">Uncharacterized protein</fullName>
    </submittedName>
</protein>
<feature type="compositionally biased region" description="Acidic residues" evidence="1">
    <location>
        <begin position="841"/>
        <end position="850"/>
    </location>
</feature>
<feature type="compositionally biased region" description="Polar residues" evidence="1">
    <location>
        <begin position="345"/>
        <end position="361"/>
    </location>
</feature>
<dbReference type="STRING" id="252740.A0A423W7M4"/>
<feature type="region of interest" description="Disordered" evidence="1">
    <location>
        <begin position="485"/>
        <end position="519"/>
    </location>
</feature>
<evidence type="ECO:0000313" key="3">
    <source>
        <dbReference type="Proteomes" id="UP000284375"/>
    </source>
</evidence>
<organism evidence="2 3">
    <name type="scientific">Cytospora chrysosperma</name>
    <name type="common">Cytospora canker fungus</name>
    <name type="synonym">Sphaeria chrysosperma</name>
    <dbReference type="NCBI Taxonomy" id="252740"/>
    <lineage>
        <taxon>Eukaryota</taxon>
        <taxon>Fungi</taxon>
        <taxon>Dikarya</taxon>
        <taxon>Ascomycota</taxon>
        <taxon>Pezizomycotina</taxon>
        <taxon>Sordariomycetes</taxon>
        <taxon>Sordariomycetidae</taxon>
        <taxon>Diaporthales</taxon>
        <taxon>Cytosporaceae</taxon>
        <taxon>Cytospora</taxon>
    </lineage>
</organism>
<feature type="compositionally biased region" description="Acidic residues" evidence="1">
    <location>
        <begin position="705"/>
        <end position="724"/>
    </location>
</feature>
<feature type="compositionally biased region" description="Low complexity" evidence="1">
    <location>
        <begin position="851"/>
        <end position="864"/>
    </location>
</feature>
<feature type="compositionally biased region" description="Basic and acidic residues" evidence="1">
    <location>
        <begin position="808"/>
        <end position="822"/>
    </location>
</feature>
<name>A0A423W7M4_CYTCH</name>
<keyword evidence="3" id="KW-1185">Reference proteome</keyword>
<dbReference type="OrthoDB" id="3538943at2759"/>
<dbReference type="EMBL" id="LJZO01000011">
    <property type="protein sequence ID" value="ROV99345.1"/>
    <property type="molecule type" value="Genomic_DNA"/>
</dbReference>
<feature type="compositionally biased region" description="Acidic residues" evidence="1">
    <location>
        <begin position="493"/>
        <end position="506"/>
    </location>
</feature>
<feature type="region of interest" description="Disordered" evidence="1">
    <location>
        <begin position="327"/>
        <end position="364"/>
    </location>
</feature>
<feature type="compositionally biased region" description="Polar residues" evidence="1">
    <location>
        <begin position="1004"/>
        <end position="1014"/>
    </location>
</feature>
<feature type="region of interest" description="Disordered" evidence="1">
    <location>
        <begin position="277"/>
        <end position="307"/>
    </location>
</feature>
<dbReference type="AlphaFoldDB" id="A0A423W7M4"/>
<evidence type="ECO:0000256" key="1">
    <source>
        <dbReference type="SAM" id="MobiDB-lite"/>
    </source>
</evidence>
<feature type="region of interest" description="Disordered" evidence="1">
    <location>
        <begin position="687"/>
        <end position="864"/>
    </location>
</feature>
<sequence length="1014" mass="109819">MASSISQDFSPTGRLISRRYVQIPKDQVDLLDKDEAWSENLSHGPRRMVNVPPEVLENFHKRNAANLAQPSSPVPQPTPKASRPPLSTAPGVDNEEDVEGTPFSDWSQSPPRPSSDQSIQNAEQEPPLRISLPSPAIIQPKRKAPTAYVEDAPSSSAVQSEGLEMQPLEALSEESGTPVNRPAVRAVATGSTRPRATPPSAQEQTIPSTFSGTGQSDEQQQSADRQRRMNETALREQELEPSGQSVISMASLELQPIAPGGNEQSSATNISKPLLRTKAASDQHRQSSLPKAGSGWVIDQDSTSSLTPTWEGRRAAMATQHEKLIQAPASSLPLPGPQPARAGRRTSTLNSTRQSLASTQAGPKVQTPYDEFRAAYPDYQESPNVFVNALLIVERLKRDWALPEFLYDDFVRVFSTAYLQYISMSLITKADEILTAVQWYNDNVKDMQYHQKVITKDNIHDMVKAHATEAHKARNSIGASEITVEGAAHEKPDEDLEDEAEQDEQSVDGQEPGEAGRKEGVPVLMRSPELHIGSPGTMEFFETTTAAVGSEASLMSKVESANEEQPSHMMTASGFGLIGQSPLDETGLSNHSQPCFSSAKGATEVSDRIMFDKRGKEASNLVQSGTRVDEAVGEWDPRGPSVEAEHAMEDDIPRSRMSPELSVSSPGLEIAGVAALIEDERPEDFNGLQQRAHSSPGSFASQEDIQMEDSHGDEESDDDSEAPVESDLPRFSPEGHRQPPEVAISDEMHHNEATPEVNATPGTSKSSAARPSARKPFTKVSTPSASETGSVSRKFLAPLPSSSRPPSRTKDRSINGDDKVHEGSSSPPVRKTQDRPSEPADSSDEEEDAFDPPAEVVAVPRPRTAAHSLAAYKTQALPRDEMSHTVDMPVKVPVPAPRIAARIAPAIKSGNTPRTSMLPAPVASIATAAAPNQTEAAQRAVTDHRRVLSRGSTSSFSGPGKSGSPVSSERSYANVPMSKKRANETREERSRRLKEHFRRRITGKTPSSTAMSKQ</sequence>
<feature type="compositionally biased region" description="Basic and acidic residues" evidence="1">
    <location>
        <begin position="981"/>
        <end position="990"/>
    </location>
</feature>
<feature type="compositionally biased region" description="Low complexity" evidence="1">
    <location>
        <begin position="951"/>
        <end position="968"/>
    </location>
</feature>
<proteinExistence type="predicted"/>
<feature type="region of interest" description="Disordered" evidence="1">
    <location>
        <begin position="620"/>
        <end position="641"/>
    </location>
</feature>
<feature type="region of interest" description="Disordered" evidence="1">
    <location>
        <begin position="38"/>
        <end position="244"/>
    </location>
</feature>
<feature type="compositionally biased region" description="Polar residues" evidence="1">
    <location>
        <begin position="189"/>
        <end position="223"/>
    </location>
</feature>
<feature type="compositionally biased region" description="Polar residues" evidence="1">
    <location>
        <begin position="779"/>
        <end position="791"/>
    </location>
</feature>
<gene>
    <name evidence="2" type="ORF">VSDG_04024</name>
</gene>
<evidence type="ECO:0000313" key="2">
    <source>
        <dbReference type="EMBL" id="ROV99345.1"/>
    </source>
</evidence>
<feature type="region of interest" description="Disordered" evidence="1">
    <location>
        <begin position="929"/>
        <end position="1014"/>
    </location>
</feature>
<dbReference type="Proteomes" id="UP000284375">
    <property type="component" value="Unassembled WGS sequence"/>
</dbReference>
<feature type="compositionally biased region" description="Basic residues" evidence="1">
    <location>
        <begin position="991"/>
        <end position="1002"/>
    </location>
</feature>
<feature type="compositionally biased region" description="Basic and acidic residues" evidence="1">
    <location>
        <begin position="224"/>
        <end position="238"/>
    </location>
</feature>
<feature type="compositionally biased region" description="Low complexity" evidence="1">
    <location>
        <begin position="104"/>
        <end position="118"/>
    </location>
</feature>
<feature type="compositionally biased region" description="Polar residues" evidence="1">
    <location>
        <begin position="687"/>
        <end position="704"/>
    </location>
</feature>
<comment type="caution">
    <text evidence="2">The sequence shown here is derived from an EMBL/GenBank/DDBJ whole genome shotgun (WGS) entry which is preliminary data.</text>
</comment>
<reference evidence="2 3" key="1">
    <citation type="submission" date="2015-09" db="EMBL/GenBank/DDBJ databases">
        <title>Host preference determinants of Valsa canker pathogens revealed by comparative genomics.</title>
        <authorList>
            <person name="Yin Z."/>
            <person name="Huang L."/>
        </authorList>
    </citation>
    <scope>NUCLEOTIDE SEQUENCE [LARGE SCALE GENOMIC DNA]</scope>
    <source>
        <strain evidence="2 3">YSFL</strain>
    </source>
</reference>
<feature type="compositionally biased region" description="Low complexity" evidence="1">
    <location>
        <begin position="929"/>
        <end position="940"/>
    </location>
</feature>
<accession>A0A423W7M4</accession>